<protein>
    <submittedName>
        <fullName evidence="3">Uncharacterized protein</fullName>
    </submittedName>
</protein>
<keyword evidence="2" id="KW-0812">Transmembrane</keyword>
<dbReference type="Proteomes" id="UP000016935">
    <property type="component" value="Unassembled WGS sequence"/>
</dbReference>
<feature type="compositionally biased region" description="Polar residues" evidence="1">
    <location>
        <begin position="47"/>
        <end position="58"/>
    </location>
</feature>
<keyword evidence="2" id="KW-1133">Transmembrane helix</keyword>
<evidence type="ECO:0000256" key="1">
    <source>
        <dbReference type="SAM" id="MobiDB-lite"/>
    </source>
</evidence>
<feature type="region of interest" description="Disordered" evidence="1">
    <location>
        <begin position="23"/>
        <end position="83"/>
    </location>
</feature>
<keyword evidence="4" id="KW-1185">Reference proteome</keyword>
<evidence type="ECO:0000256" key="2">
    <source>
        <dbReference type="SAM" id="Phobius"/>
    </source>
</evidence>
<dbReference type="HOGENOM" id="CLU_2223012_0_0_1"/>
<accession>R0J5U4</accession>
<proteinExistence type="predicted"/>
<gene>
    <name evidence="3" type="ORF">SETTUDRAFT_30742</name>
</gene>
<dbReference type="RefSeq" id="XP_008020258.1">
    <property type="nucleotide sequence ID" value="XM_008022067.1"/>
</dbReference>
<keyword evidence="2" id="KW-0472">Membrane</keyword>
<name>R0J5U4_EXST2</name>
<dbReference type="AlphaFoldDB" id="R0J5U4"/>
<evidence type="ECO:0000313" key="3">
    <source>
        <dbReference type="EMBL" id="EOA92280.1"/>
    </source>
</evidence>
<evidence type="ECO:0000313" key="4">
    <source>
        <dbReference type="Proteomes" id="UP000016935"/>
    </source>
</evidence>
<feature type="transmembrane region" description="Helical" evidence="2">
    <location>
        <begin position="91"/>
        <end position="109"/>
    </location>
</feature>
<dbReference type="EMBL" id="KB908481">
    <property type="protein sequence ID" value="EOA92280.1"/>
    <property type="molecule type" value="Genomic_DNA"/>
</dbReference>
<organism evidence="3 4">
    <name type="scientific">Exserohilum turcicum (strain 28A)</name>
    <name type="common">Northern leaf blight fungus</name>
    <name type="synonym">Setosphaeria turcica</name>
    <dbReference type="NCBI Taxonomy" id="671987"/>
    <lineage>
        <taxon>Eukaryota</taxon>
        <taxon>Fungi</taxon>
        <taxon>Dikarya</taxon>
        <taxon>Ascomycota</taxon>
        <taxon>Pezizomycotina</taxon>
        <taxon>Dothideomycetes</taxon>
        <taxon>Pleosporomycetidae</taxon>
        <taxon>Pleosporales</taxon>
        <taxon>Pleosporineae</taxon>
        <taxon>Pleosporaceae</taxon>
        <taxon>Exserohilum</taxon>
    </lineage>
</organism>
<reference evidence="3 4" key="2">
    <citation type="journal article" date="2013" name="PLoS Genet.">
        <title>Comparative genome structure, secondary metabolite, and effector coding capacity across Cochliobolus pathogens.</title>
        <authorList>
            <person name="Condon B.J."/>
            <person name="Leng Y."/>
            <person name="Wu D."/>
            <person name="Bushley K.E."/>
            <person name="Ohm R.A."/>
            <person name="Otillar R."/>
            <person name="Martin J."/>
            <person name="Schackwitz W."/>
            <person name="Grimwood J."/>
            <person name="MohdZainudin N."/>
            <person name="Xue C."/>
            <person name="Wang R."/>
            <person name="Manning V.A."/>
            <person name="Dhillon B."/>
            <person name="Tu Z.J."/>
            <person name="Steffenson B.J."/>
            <person name="Salamov A."/>
            <person name="Sun H."/>
            <person name="Lowry S."/>
            <person name="LaButti K."/>
            <person name="Han J."/>
            <person name="Copeland A."/>
            <person name="Lindquist E."/>
            <person name="Barry K."/>
            <person name="Schmutz J."/>
            <person name="Baker S.E."/>
            <person name="Ciuffetti L.M."/>
            <person name="Grigoriev I.V."/>
            <person name="Zhong S."/>
            <person name="Turgeon B.G."/>
        </authorList>
    </citation>
    <scope>NUCLEOTIDE SEQUENCE [LARGE SCALE GENOMIC DNA]</scope>
    <source>
        <strain evidence="4">28A</strain>
    </source>
</reference>
<dbReference type="GeneID" id="19403466"/>
<sequence>MASIRTPSEASFDLHTDYFADFDGAHCTPENESSNDRFEDESLDAPSENNNPEEVSQHMSHHPGVTGDEQEDRAGHKTGHHRRGLRRIRRWLKRIANVVLVCTIGLMFHPQGY</sequence>
<reference evidence="3 4" key="1">
    <citation type="journal article" date="2012" name="PLoS Pathog.">
        <title>Diverse lifestyles and strategies of plant pathogenesis encoded in the genomes of eighteen Dothideomycetes fungi.</title>
        <authorList>
            <person name="Ohm R.A."/>
            <person name="Feau N."/>
            <person name="Henrissat B."/>
            <person name="Schoch C.L."/>
            <person name="Horwitz B.A."/>
            <person name="Barry K.W."/>
            <person name="Condon B.J."/>
            <person name="Copeland A.C."/>
            <person name="Dhillon B."/>
            <person name="Glaser F."/>
            <person name="Hesse C.N."/>
            <person name="Kosti I."/>
            <person name="LaButti K."/>
            <person name="Lindquist E.A."/>
            <person name="Lucas S."/>
            <person name="Salamov A.A."/>
            <person name="Bradshaw R.E."/>
            <person name="Ciuffetti L."/>
            <person name="Hamelin R.C."/>
            <person name="Kema G.H.J."/>
            <person name="Lawrence C."/>
            <person name="Scott J.A."/>
            <person name="Spatafora J.W."/>
            <person name="Turgeon B.G."/>
            <person name="de Wit P.J.G.M."/>
            <person name="Zhong S."/>
            <person name="Goodwin S.B."/>
            <person name="Grigoriev I.V."/>
        </authorList>
    </citation>
    <scope>NUCLEOTIDE SEQUENCE [LARGE SCALE GENOMIC DNA]</scope>
    <source>
        <strain evidence="4">28A</strain>
    </source>
</reference>